<keyword evidence="2" id="KW-0808">Transferase</keyword>
<organism evidence="2 3">
    <name type="scientific">Mordavella massiliensis</name>
    <dbReference type="NCBI Taxonomy" id="1871024"/>
    <lineage>
        <taxon>Bacteria</taxon>
        <taxon>Bacillati</taxon>
        <taxon>Bacillota</taxon>
        <taxon>Clostridia</taxon>
        <taxon>Eubacteriales</taxon>
        <taxon>Clostridiaceae</taxon>
        <taxon>Mordavella</taxon>
    </lineage>
</organism>
<keyword evidence="3" id="KW-1185">Reference proteome</keyword>
<sequence>MADRDWVLTKEEIDAALEARHSRTVQERLRAGKVAVAGLGGLGSNVAVSLARIGVGHLHLVDFDRVDVTNLNRQQYFMRQIGRYKTDALKEELLEINPYLDIRTDCVRVTEENLEALFQEEEIVCEAFDDPECKAMLVNGILERFPEKIIVSASGMAGYGQSNEIRTRKIGKNFYLCGDGVSDSGNGMGLMAPRVAVCAGHEANLIAELLIDGRDGGQTDKNDDK</sequence>
<dbReference type="EMBL" id="JACJLV010000012">
    <property type="protein sequence ID" value="MBM6826500.1"/>
    <property type="molecule type" value="Genomic_DNA"/>
</dbReference>
<gene>
    <name evidence="2" type="primary">thiF</name>
    <name evidence="2" type="ORF">H6A13_05170</name>
</gene>
<dbReference type="GO" id="GO:0016779">
    <property type="term" value="F:nucleotidyltransferase activity"/>
    <property type="evidence" value="ECO:0007669"/>
    <property type="project" value="UniProtKB-KW"/>
</dbReference>
<dbReference type="NCBIfam" id="NF006395">
    <property type="entry name" value="PRK08644.1"/>
    <property type="match status" value="1"/>
</dbReference>
<dbReference type="AlphaFoldDB" id="A0A938X0X6"/>
<dbReference type="SUPFAM" id="SSF69572">
    <property type="entry name" value="Activating enzymes of the ubiquitin-like proteins"/>
    <property type="match status" value="1"/>
</dbReference>
<reference evidence="2" key="2">
    <citation type="journal article" date="2021" name="Sci. Rep.">
        <title>The distribution of antibiotic resistance genes in chicken gut microbiota commensals.</title>
        <authorList>
            <person name="Juricova H."/>
            <person name="Matiasovicova J."/>
            <person name="Kubasova T."/>
            <person name="Cejkova D."/>
            <person name="Rychlik I."/>
        </authorList>
    </citation>
    <scope>NUCLEOTIDE SEQUENCE</scope>
    <source>
        <strain evidence="2">An420c</strain>
    </source>
</reference>
<dbReference type="Gene3D" id="3.40.50.720">
    <property type="entry name" value="NAD(P)-binding Rossmann-like Domain"/>
    <property type="match status" value="1"/>
</dbReference>
<dbReference type="InterPro" id="IPR045886">
    <property type="entry name" value="ThiF/MoeB/HesA"/>
</dbReference>
<dbReference type="CDD" id="cd01487">
    <property type="entry name" value="E1_ThiF_like"/>
    <property type="match status" value="1"/>
</dbReference>
<protein>
    <submittedName>
        <fullName evidence="2">Sulfur carrier protein ThiS adenylyltransferase ThiF</fullName>
    </submittedName>
</protein>
<dbReference type="GO" id="GO:0061504">
    <property type="term" value="P:cyclic threonylcarbamoyladenosine biosynthetic process"/>
    <property type="evidence" value="ECO:0007669"/>
    <property type="project" value="TreeGrafter"/>
</dbReference>
<accession>A0A938X0X6</accession>
<evidence type="ECO:0000313" key="3">
    <source>
        <dbReference type="Proteomes" id="UP000713880"/>
    </source>
</evidence>
<feature type="domain" description="THIF-type NAD/FAD binding fold" evidence="1">
    <location>
        <begin position="23"/>
        <end position="209"/>
    </location>
</feature>
<reference evidence="2" key="1">
    <citation type="submission" date="2020-08" db="EMBL/GenBank/DDBJ databases">
        <authorList>
            <person name="Cejkova D."/>
            <person name="Kubasova T."/>
            <person name="Jahodarova E."/>
            <person name="Rychlik I."/>
        </authorList>
    </citation>
    <scope>NUCLEOTIDE SEQUENCE</scope>
    <source>
        <strain evidence="2">An420c</strain>
    </source>
</reference>
<dbReference type="Proteomes" id="UP000713880">
    <property type="component" value="Unassembled WGS sequence"/>
</dbReference>
<keyword evidence="2" id="KW-0548">Nucleotidyltransferase</keyword>
<name>A0A938X0X6_9CLOT</name>
<dbReference type="RefSeq" id="WP_204908545.1">
    <property type="nucleotide sequence ID" value="NZ_JACJLV010000012.1"/>
</dbReference>
<dbReference type="PANTHER" id="PTHR43267:SF3">
    <property type="entry name" value="THIF PROTEIN"/>
    <property type="match status" value="1"/>
</dbReference>
<dbReference type="GO" id="GO:0008641">
    <property type="term" value="F:ubiquitin-like modifier activating enzyme activity"/>
    <property type="evidence" value="ECO:0007669"/>
    <property type="project" value="InterPro"/>
</dbReference>
<dbReference type="NCBIfam" id="TIGR02354">
    <property type="entry name" value="thiF_fam2"/>
    <property type="match status" value="1"/>
</dbReference>
<dbReference type="InterPro" id="IPR035985">
    <property type="entry name" value="Ubiquitin-activating_enz"/>
</dbReference>
<dbReference type="Pfam" id="PF00899">
    <property type="entry name" value="ThiF"/>
    <property type="match status" value="1"/>
</dbReference>
<dbReference type="InterPro" id="IPR012729">
    <property type="entry name" value="ThiF_fam2"/>
</dbReference>
<dbReference type="GO" id="GO:0061503">
    <property type="term" value="F:tRNA threonylcarbamoyladenosine dehydratase"/>
    <property type="evidence" value="ECO:0007669"/>
    <property type="project" value="TreeGrafter"/>
</dbReference>
<proteinExistence type="predicted"/>
<comment type="caution">
    <text evidence="2">The sequence shown here is derived from an EMBL/GenBank/DDBJ whole genome shotgun (WGS) entry which is preliminary data.</text>
</comment>
<dbReference type="PANTHER" id="PTHR43267">
    <property type="entry name" value="TRNA THREONYLCARBAMOYLADENOSINE DEHYDRATASE"/>
    <property type="match status" value="1"/>
</dbReference>
<evidence type="ECO:0000259" key="1">
    <source>
        <dbReference type="Pfam" id="PF00899"/>
    </source>
</evidence>
<dbReference type="InterPro" id="IPR000594">
    <property type="entry name" value="ThiF_NAD_FAD-bd"/>
</dbReference>
<evidence type="ECO:0000313" key="2">
    <source>
        <dbReference type="EMBL" id="MBM6826500.1"/>
    </source>
</evidence>